<dbReference type="AlphaFoldDB" id="A0A1J3GES9"/>
<evidence type="ECO:0008006" key="3">
    <source>
        <dbReference type="Google" id="ProtNLM"/>
    </source>
</evidence>
<keyword evidence="1" id="KW-0812">Transmembrane</keyword>
<keyword evidence="1" id="KW-0472">Membrane</keyword>
<feature type="transmembrane region" description="Helical" evidence="1">
    <location>
        <begin position="20"/>
        <end position="40"/>
    </location>
</feature>
<organism evidence="2">
    <name type="scientific">Noccaea caerulescens</name>
    <name type="common">Alpine penny-cress</name>
    <name type="synonym">Thlaspi caerulescens</name>
    <dbReference type="NCBI Taxonomy" id="107243"/>
    <lineage>
        <taxon>Eukaryota</taxon>
        <taxon>Viridiplantae</taxon>
        <taxon>Streptophyta</taxon>
        <taxon>Embryophyta</taxon>
        <taxon>Tracheophyta</taxon>
        <taxon>Spermatophyta</taxon>
        <taxon>Magnoliopsida</taxon>
        <taxon>eudicotyledons</taxon>
        <taxon>Gunneridae</taxon>
        <taxon>Pentapetalae</taxon>
        <taxon>rosids</taxon>
        <taxon>malvids</taxon>
        <taxon>Brassicales</taxon>
        <taxon>Brassicaceae</taxon>
        <taxon>Coluteocarpeae</taxon>
        <taxon>Noccaea</taxon>
    </lineage>
</organism>
<accession>A0A1J3GES9</accession>
<name>A0A1J3GES9_NOCCA</name>
<gene>
    <name evidence="2" type="ORF">LE_TR8058_c0_g1_i1_g.27670</name>
</gene>
<sequence>MVNSGEEFLMVDSYNIPWLIWIQMFVFFLFLLLLFVFGIVSSDTSDNGCLSADSVPSTSCSSLSRRFLSGDQIPISHHGLGFSVNSSLIQSNQVTEPSVSFNFVDESRIQSYLALR</sequence>
<keyword evidence="1" id="KW-1133">Transmembrane helix</keyword>
<proteinExistence type="predicted"/>
<dbReference type="EMBL" id="GEVL01022628">
    <property type="protein sequence ID" value="JAU54713.1"/>
    <property type="molecule type" value="Transcribed_RNA"/>
</dbReference>
<reference evidence="2" key="1">
    <citation type="submission" date="2016-07" db="EMBL/GenBank/DDBJ databases">
        <title>De novo transcriptome assembly of four accessions of the metal hyperaccumulator plant Noccaea caerulescens.</title>
        <authorList>
            <person name="Blande D."/>
            <person name="Halimaa P."/>
            <person name="Tervahauta A.I."/>
            <person name="Aarts M.G."/>
            <person name="Karenlampi S.O."/>
        </authorList>
    </citation>
    <scope>NUCLEOTIDE SEQUENCE</scope>
</reference>
<evidence type="ECO:0000256" key="1">
    <source>
        <dbReference type="SAM" id="Phobius"/>
    </source>
</evidence>
<protein>
    <recommendedName>
        <fullName evidence="3">Transmembrane protein</fullName>
    </recommendedName>
</protein>
<evidence type="ECO:0000313" key="2">
    <source>
        <dbReference type="EMBL" id="JAU54713.1"/>
    </source>
</evidence>